<name>A0P4E1_ROSAI</name>
<evidence type="ECO:0000313" key="1">
    <source>
        <dbReference type="EMBL" id="EAV40103.1"/>
    </source>
</evidence>
<reference evidence="1 2" key="1">
    <citation type="submission" date="2006-05" db="EMBL/GenBank/DDBJ databases">
        <authorList>
            <person name="King G."/>
            <person name="Ferriera S."/>
            <person name="Johnson J."/>
            <person name="Kravitz S."/>
            <person name="Beeson K."/>
            <person name="Sutton G."/>
            <person name="Rogers Y.-H."/>
            <person name="Friedman R."/>
            <person name="Frazier M."/>
            <person name="Venter J.C."/>
        </authorList>
    </citation>
    <scope>NUCLEOTIDE SEQUENCE [LARGE SCALE GENOMIC DNA]</scope>
    <source>
        <strain evidence="2">ATCC 25650 / DSM 13394 / JCM 20685 / NBRC 16684 / NCIMB 2208 / IAM 12614 / B1</strain>
    </source>
</reference>
<evidence type="ECO:0000313" key="2">
    <source>
        <dbReference type="Proteomes" id="UP000004848"/>
    </source>
</evidence>
<sequence>MFVVLQKLGQSPSCKKCITAFLSCALLKGLAGQKTAGATAECPALGVAKLVEGRAVT</sequence>
<dbReference type="Proteomes" id="UP000004848">
    <property type="component" value="Unassembled WGS sequence"/>
</dbReference>
<comment type="caution">
    <text evidence="1">The sequence shown here is derived from an EMBL/GenBank/DDBJ whole genome shotgun (WGS) entry which is preliminary data.</text>
</comment>
<dbReference type="AlphaFoldDB" id="A0P4E1"/>
<gene>
    <name evidence="1" type="ORF">SIAM614_31646</name>
</gene>
<accession>A0P4E1</accession>
<organism evidence="1 2">
    <name type="scientific">Roseibium aggregatum (strain ATCC 25650 / DSM 13394 / JCM 20685 / NBRC 16684 / NCIMB 2208 / IAM 12614 / B1)</name>
    <name type="common">Stappia aggregata</name>
    <dbReference type="NCBI Taxonomy" id="384765"/>
    <lineage>
        <taxon>Bacteria</taxon>
        <taxon>Pseudomonadati</taxon>
        <taxon>Pseudomonadota</taxon>
        <taxon>Alphaproteobacteria</taxon>
        <taxon>Hyphomicrobiales</taxon>
        <taxon>Stappiaceae</taxon>
        <taxon>Roseibium</taxon>
    </lineage>
</organism>
<protein>
    <submittedName>
        <fullName evidence="1">Uncharacterized protein</fullName>
    </submittedName>
</protein>
<proteinExistence type="predicted"/>
<dbReference type="EMBL" id="AAUW01000046">
    <property type="protein sequence ID" value="EAV40103.1"/>
    <property type="molecule type" value="Genomic_DNA"/>
</dbReference>